<evidence type="ECO:0000313" key="4">
    <source>
        <dbReference type="WBParaSite" id="TTAC_0000042201-mRNA-1"/>
    </source>
</evidence>
<gene>
    <name evidence="2" type="ORF">TTAC_LOCUS423</name>
</gene>
<sequence length="265" mass="28795">MSTSAKLNIVIGGGTGLIGKALTSKLLSRNASVRIITRNPRHNKDMSWETVESCGLPEDTDVIINLAGRYVGEVSPGLLIPSVDNGFLARLVREWETACSSTRLEGVKRVLVRIGVVLSKDGGFLSRLYQTHRLGLGGPIGSGQQWISWIHIDDLVNLFCFLIMSPAGKHLSDAVNATAPYPVRQGAFSHALSESLSAPFAGGHIFTPAFMVRAIMGRERAPLLLEGQRVLPAKAQEAGFKFNYPTLELALENIYGKRPRPVSTY</sequence>
<dbReference type="InterPro" id="IPR036291">
    <property type="entry name" value="NAD(P)-bd_dom_sf"/>
</dbReference>
<evidence type="ECO:0000313" key="2">
    <source>
        <dbReference type="EMBL" id="VDM16429.1"/>
    </source>
</evidence>
<keyword evidence="3" id="KW-1185">Reference proteome</keyword>
<proteinExistence type="predicted"/>
<dbReference type="EMBL" id="UYWX01000035">
    <property type="protein sequence ID" value="VDM16429.1"/>
    <property type="molecule type" value="Genomic_DNA"/>
</dbReference>
<organism evidence="4">
    <name type="scientific">Hydatigena taeniaeformis</name>
    <name type="common">Feline tapeworm</name>
    <name type="synonym">Taenia taeniaeformis</name>
    <dbReference type="NCBI Taxonomy" id="6205"/>
    <lineage>
        <taxon>Eukaryota</taxon>
        <taxon>Metazoa</taxon>
        <taxon>Spiralia</taxon>
        <taxon>Lophotrochozoa</taxon>
        <taxon>Platyhelminthes</taxon>
        <taxon>Cestoda</taxon>
        <taxon>Eucestoda</taxon>
        <taxon>Cyclophyllidea</taxon>
        <taxon>Taeniidae</taxon>
        <taxon>Hydatigera</taxon>
    </lineage>
</organism>
<evidence type="ECO:0000259" key="1">
    <source>
        <dbReference type="Pfam" id="PF08338"/>
    </source>
</evidence>
<protein>
    <submittedName>
        <fullName evidence="4">DUF1731 domain-containing protein</fullName>
    </submittedName>
</protein>
<dbReference type="Gene3D" id="3.40.50.720">
    <property type="entry name" value="NAD(P)-binding Rossmann-like Domain"/>
    <property type="match status" value="2"/>
</dbReference>
<dbReference type="Proteomes" id="UP000274429">
    <property type="component" value="Unassembled WGS sequence"/>
</dbReference>
<dbReference type="AlphaFoldDB" id="A0A0R3WIJ3"/>
<dbReference type="Pfam" id="PF08338">
    <property type="entry name" value="DUF1731"/>
    <property type="match status" value="1"/>
</dbReference>
<dbReference type="WBParaSite" id="TTAC_0000042201-mRNA-1">
    <property type="protein sequence ID" value="TTAC_0000042201-mRNA-1"/>
    <property type="gene ID" value="TTAC_0000042201"/>
</dbReference>
<name>A0A0R3WIJ3_HYDTA</name>
<dbReference type="PANTHER" id="PTHR11092">
    <property type="entry name" value="SUGAR NUCLEOTIDE EPIMERASE RELATED"/>
    <property type="match status" value="1"/>
</dbReference>
<dbReference type="SUPFAM" id="SSF51735">
    <property type="entry name" value="NAD(P)-binding Rossmann-fold domains"/>
    <property type="match status" value="1"/>
</dbReference>
<reference evidence="2 3" key="2">
    <citation type="submission" date="2018-11" db="EMBL/GenBank/DDBJ databases">
        <authorList>
            <consortium name="Pathogen Informatics"/>
        </authorList>
    </citation>
    <scope>NUCLEOTIDE SEQUENCE [LARGE SCALE GENOMIC DNA]</scope>
</reference>
<dbReference type="InterPro" id="IPR013549">
    <property type="entry name" value="DUF1731"/>
</dbReference>
<dbReference type="PANTHER" id="PTHR11092:SF0">
    <property type="entry name" value="EPIMERASE FAMILY PROTEIN SDR39U1"/>
    <property type="match status" value="1"/>
</dbReference>
<dbReference type="OrthoDB" id="276721at2759"/>
<evidence type="ECO:0000313" key="3">
    <source>
        <dbReference type="Proteomes" id="UP000274429"/>
    </source>
</evidence>
<accession>A0A0R3WIJ3</accession>
<feature type="domain" description="DUF1731" evidence="1">
    <location>
        <begin position="207"/>
        <end position="254"/>
    </location>
</feature>
<dbReference type="STRING" id="6205.A0A0R3WIJ3"/>
<reference evidence="4" key="1">
    <citation type="submission" date="2017-02" db="UniProtKB">
        <authorList>
            <consortium name="WormBaseParasite"/>
        </authorList>
    </citation>
    <scope>IDENTIFICATION</scope>
</reference>